<gene>
    <name evidence="1" type="ORF">CAMRE0001_0999</name>
</gene>
<comment type="caution">
    <text evidence="1">The sequence shown here is derived from an EMBL/GenBank/DDBJ whole genome shotgun (WGS) entry which is preliminary data.</text>
</comment>
<evidence type="ECO:0000313" key="2">
    <source>
        <dbReference type="Proteomes" id="UP000003082"/>
    </source>
</evidence>
<sequence length="37" mass="4268">MFAVADRIDARYYEPCALKPLAPKKGGRKRQRGDMEE</sequence>
<keyword evidence="2" id="KW-1185">Reference proteome</keyword>
<dbReference type="AlphaFoldDB" id="B9D2Q5"/>
<name>B9D2Q5_CAMRE</name>
<reference evidence="1 2" key="1">
    <citation type="submission" date="2008-08" db="EMBL/GenBank/DDBJ databases">
        <authorList>
            <person name="Madupu R."/>
            <person name="Durkin A.S."/>
            <person name="Torralba M."/>
            <person name="Methe B."/>
            <person name="Sutton G.G."/>
            <person name="Strausberg R.L."/>
            <person name="Nelson K.E."/>
        </authorList>
    </citation>
    <scope>NUCLEOTIDE SEQUENCE [LARGE SCALE GENOMIC DNA]</scope>
    <source>
        <strain evidence="1 2">RM3267</strain>
    </source>
</reference>
<organism evidence="1 2">
    <name type="scientific">Campylobacter rectus RM3267</name>
    <dbReference type="NCBI Taxonomy" id="553218"/>
    <lineage>
        <taxon>Bacteria</taxon>
        <taxon>Pseudomonadati</taxon>
        <taxon>Campylobacterota</taxon>
        <taxon>Epsilonproteobacteria</taxon>
        <taxon>Campylobacterales</taxon>
        <taxon>Campylobacteraceae</taxon>
        <taxon>Campylobacter</taxon>
    </lineage>
</organism>
<evidence type="ECO:0000313" key="1">
    <source>
        <dbReference type="EMBL" id="EEF13722.1"/>
    </source>
</evidence>
<dbReference type="EMBL" id="ACFU01000015">
    <property type="protein sequence ID" value="EEF13722.1"/>
    <property type="molecule type" value="Genomic_DNA"/>
</dbReference>
<accession>B9D2Q5</accession>
<proteinExistence type="predicted"/>
<protein>
    <submittedName>
        <fullName evidence="1">Uncharacterized protein</fullName>
    </submittedName>
</protein>
<dbReference type="Proteomes" id="UP000003082">
    <property type="component" value="Unassembled WGS sequence"/>
</dbReference>